<feature type="transmembrane region" description="Helical" evidence="6">
    <location>
        <begin position="235"/>
        <end position="257"/>
    </location>
</feature>
<reference evidence="8 9" key="1">
    <citation type="submission" date="2020-04" db="EMBL/GenBank/DDBJ databases">
        <title>Rhodospirillaceae bacterium KN72 isolated from deep sea.</title>
        <authorList>
            <person name="Zhang D.-C."/>
        </authorList>
    </citation>
    <scope>NUCLEOTIDE SEQUENCE [LARGE SCALE GENOMIC DNA]</scope>
    <source>
        <strain evidence="8 9">KN72</strain>
    </source>
</reference>
<feature type="transmembrane region" description="Helical" evidence="6">
    <location>
        <begin position="145"/>
        <end position="162"/>
    </location>
</feature>
<evidence type="ECO:0000259" key="7">
    <source>
        <dbReference type="Pfam" id="PF00892"/>
    </source>
</evidence>
<proteinExistence type="inferred from homology"/>
<feature type="transmembrane region" description="Helical" evidence="6">
    <location>
        <begin position="68"/>
        <end position="90"/>
    </location>
</feature>
<name>A0A7Y0DZT8_9PROT</name>
<dbReference type="SUPFAM" id="SSF103481">
    <property type="entry name" value="Multidrug resistance efflux transporter EmrE"/>
    <property type="match status" value="2"/>
</dbReference>
<dbReference type="InterPro" id="IPR000620">
    <property type="entry name" value="EamA_dom"/>
</dbReference>
<evidence type="ECO:0000256" key="2">
    <source>
        <dbReference type="ARBA" id="ARBA00009853"/>
    </source>
</evidence>
<dbReference type="EMBL" id="JABBNT010000002">
    <property type="protein sequence ID" value="NMM44625.1"/>
    <property type="molecule type" value="Genomic_DNA"/>
</dbReference>
<feature type="transmembrane region" description="Helical" evidence="6">
    <location>
        <begin position="203"/>
        <end position="223"/>
    </location>
</feature>
<feature type="domain" description="EamA" evidence="7">
    <location>
        <begin position="6"/>
        <end position="139"/>
    </location>
</feature>
<comment type="subcellular location">
    <subcellularLocation>
        <location evidence="1">Membrane</location>
        <topology evidence="1">Multi-pass membrane protein</topology>
    </subcellularLocation>
</comment>
<evidence type="ECO:0000256" key="6">
    <source>
        <dbReference type="SAM" id="Phobius"/>
    </source>
</evidence>
<comment type="caution">
    <text evidence="8">The sequence shown here is derived from an EMBL/GenBank/DDBJ whole genome shotgun (WGS) entry which is preliminary data.</text>
</comment>
<dbReference type="AlphaFoldDB" id="A0A7Y0DZT8"/>
<dbReference type="InterPro" id="IPR037185">
    <property type="entry name" value="EmrE-like"/>
</dbReference>
<evidence type="ECO:0000256" key="5">
    <source>
        <dbReference type="ARBA" id="ARBA00023136"/>
    </source>
</evidence>
<gene>
    <name evidence="8" type="ORF">HH303_09040</name>
</gene>
<evidence type="ECO:0000313" key="8">
    <source>
        <dbReference type="EMBL" id="NMM44625.1"/>
    </source>
</evidence>
<evidence type="ECO:0000256" key="4">
    <source>
        <dbReference type="ARBA" id="ARBA00022989"/>
    </source>
</evidence>
<dbReference type="PANTHER" id="PTHR22911:SF6">
    <property type="entry name" value="SOLUTE CARRIER FAMILY 35 MEMBER G1"/>
    <property type="match status" value="1"/>
</dbReference>
<evidence type="ECO:0000313" key="9">
    <source>
        <dbReference type="Proteomes" id="UP000539372"/>
    </source>
</evidence>
<keyword evidence="5 6" id="KW-0472">Membrane</keyword>
<keyword evidence="9" id="KW-1185">Reference proteome</keyword>
<comment type="similarity">
    <text evidence="2">Belongs to the drug/metabolite transporter (DMT) superfamily. 10 TMS drug/metabolite exporter (DME) (TC 2.A.7.3) family.</text>
</comment>
<organism evidence="8 9">
    <name type="scientific">Pacificispira spongiicola</name>
    <dbReference type="NCBI Taxonomy" id="2729598"/>
    <lineage>
        <taxon>Bacteria</taxon>
        <taxon>Pseudomonadati</taxon>
        <taxon>Pseudomonadota</taxon>
        <taxon>Alphaproteobacteria</taxon>
        <taxon>Rhodospirillales</taxon>
        <taxon>Rhodospirillaceae</taxon>
        <taxon>Pacificispira</taxon>
    </lineage>
</organism>
<feature type="transmembrane region" description="Helical" evidence="6">
    <location>
        <begin position="122"/>
        <end position="139"/>
    </location>
</feature>
<keyword evidence="4 6" id="KW-1133">Transmembrane helix</keyword>
<evidence type="ECO:0000256" key="1">
    <source>
        <dbReference type="ARBA" id="ARBA00004141"/>
    </source>
</evidence>
<dbReference type="Pfam" id="PF00892">
    <property type="entry name" value="EamA"/>
    <property type="match status" value="1"/>
</dbReference>
<feature type="transmembrane region" description="Helical" evidence="6">
    <location>
        <begin position="263"/>
        <end position="280"/>
    </location>
</feature>
<dbReference type="Proteomes" id="UP000539372">
    <property type="component" value="Unassembled WGS sequence"/>
</dbReference>
<dbReference type="GO" id="GO:0016020">
    <property type="term" value="C:membrane"/>
    <property type="evidence" value="ECO:0007669"/>
    <property type="project" value="UniProtKB-SubCell"/>
</dbReference>
<feature type="transmembrane region" description="Helical" evidence="6">
    <location>
        <begin position="96"/>
        <end position="115"/>
    </location>
</feature>
<sequence>MSDNIRGAALMAISMAAFVSNDTLVKLVSSDLGLFQILFLRGIMATAALIVIAHFRGQLFVSLERRDIGVMALRLIGEIGATMSFLTALFNMPLANVTAILQALPLAVTLGAAVFLRESVGWRRLSAIAIGFTGVLIIVRPGTEGFNSFATFALLSVGFVVLRDLSTRRLGSKVPSIFAALMTSIAVTTIGALAVPFSDWHPVQAPQLTALAGSTVFLVIGYLSSVMTMRVGEIAFVAPFRYTAMIWAILLGFLVFGQFPDNWTLLGSAVVIAMGLYSFYRERVRHRLIVAPRHARMP</sequence>
<feature type="transmembrane region" description="Helical" evidence="6">
    <location>
        <begin position="37"/>
        <end position="56"/>
    </location>
</feature>
<evidence type="ECO:0000256" key="3">
    <source>
        <dbReference type="ARBA" id="ARBA00022692"/>
    </source>
</evidence>
<dbReference type="PANTHER" id="PTHR22911">
    <property type="entry name" value="ACYL-MALONYL CONDENSING ENZYME-RELATED"/>
    <property type="match status" value="1"/>
</dbReference>
<protein>
    <submittedName>
        <fullName evidence="8">DMT family transporter</fullName>
    </submittedName>
</protein>
<keyword evidence="3 6" id="KW-0812">Transmembrane</keyword>
<accession>A0A7Y0DZT8</accession>
<feature type="transmembrane region" description="Helical" evidence="6">
    <location>
        <begin position="174"/>
        <end position="197"/>
    </location>
</feature>